<gene>
    <name evidence="1" type="ORF">FHR19_000307</name>
</gene>
<accession>A0A7W9AMJ4</accession>
<reference evidence="1 2" key="1">
    <citation type="submission" date="2020-08" db="EMBL/GenBank/DDBJ databases">
        <title>Genomic Encyclopedia of Type Strains, Phase IV (KMG-IV): sequencing the most valuable type-strain genomes for metagenomic binning, comparative biology and taxonomic classification.</title>
        <authorList>
            <person name="Goeker M."/>
        </authorList>
    </citation>
    <scope>NUCLEOTIDE SEQUENCE [LARGE SCALE GENOMIC DNA]</scope>
    <source>
        <strain evidence="1 2">DSM 27244</strain>
    </source>
</reference>
<dbReference type="RefSeq" id="WP_184023556.1">
    <property type="nucleotide sequence ID" value="NZ_JACIJJ010000001.1"/>
</dbReference>
<evidence type="ECO:0000313" key="1">
    <source>
        <dbReference type="EMBL" id="MBB5696982.1"/>
    </source>
</evidence>
<name>A0A7W9AMJ4_9SPHN</name>
<sequence>MADLPGGPLLHAYGHNLHTYSDNLGIFVDREQAGAIVDLLQKAFASSAAGPFLLRAAPPKPISQPFKFLGYWFRLADGGAEVFVPAEFAQHRADAILRDLMTADRTRLSKMRKTIEGVAGEWARWYGVDAWKTSALQRVATADEALDAFRLRGAQVTGSEDAILGSTPGAYFRLQ</sequence>
<dbReference type="AlphaFoldDB" id="A0A7W9AMJ4"/>
<proteinExistence type="predicted"/>
<dbReference type="Proteomes" id="UP000557739">
    <property type="component" value="Unassembled WGS sequence"/>
</dbReference>
<keyword evidence="2" id="KW-1185">Reference proteome</keyword>
<protein>
    <submittedName>
        <fullName evidence="1">Uncharacterized protein</fullName>
    </submittedName>
</protein>
<evidence type="ECO:0000313" key="2">
    <source>
        <dbReference type="Proteomes" id="UP000557739"/>
    </source>
</evidence>
<comment type="caution">
    <text evidence="1">The sequence shown here is derived from an EMBL/GenBank/DDBJ whole genome shotgun (WGS) entry which is preliminary data.</text>
</comment>
<organism evidence="1 2">
    <name type="scientific">Sphingomonas yantingensis</name>
    <dbReference type="NCBI Taxonomy" id="1241761"/>
    <lineage>
        <taxon>Bacteria</taxon>
        <taxon>Pseudomonadati</taxon>
        <taxon>Pseudomonadota</taxon>
        <taxon>Alphaproteobacteria</taxon>
        <taxon>Sphingomonadales</taxon>
        <taxon>Sphingomonadaceae</taxon>
        <taxon>Sphingomonas</taxon>
    </lineage>
</organism>
<dbReference type="EMBL" id="JACIJJ010000001">
    <property type="protein sequence ID" value="MBB5696982.1"/>
    <property type="molecule type" value="Genomic_DNA"/>
</dbReference>